<dbReference type="InterPro" id="IPR036526">
    <property type="entry name" value="C-N_Hydrolase_sf"/>
</dbReference>
<protein>
    <submittedName>
        <fullName evidence="3">Carbon-nitrogen hydrolase</fullName>
    </submittedName>
</protein>
<sequence length="274" mass="31028">MKIAQIQSRVYNDKKKNAEQLKLYLEKIKSERPDLVMLGEMFNCPYETKQFPLYAEEEGGETWKMLSHLAKEYGIYLAAGSVPEIAEGKIYNTAYVFDRNGKQIAKHRKAHLFDIQVEGGQHFKESEILTAGDKCTVFSTEFGKIGLCICFDFRFPELARMMVLRGAKMILVPAAFNMTTGPAHWDVMFRGRAVDNQCFVAGTSSARDTGASYVAWGHTLLVSPWGDVIEEMEGEEGYIIHDVDLKEADSIRRQLPLLSARRTDIYQSENGAEF</sequence>
<dbReference type="Gene3D" id="3.60.110.10">
    <property type="entry name" value="Carbon-nitrogen hydrolase"/>
    <property type="match status" value="1"/>
</dbReference>
<evidence type="ECO:0000256" key="1">
    <source>
        <dbReference type="ARBA" id="ARBA00022801"/>
    </source>
</evidence>
<dbReference type="RefSeq" id="WP_316266154.1">
    <property type="nucleotide sequence ID" value="NZ_AP027742.1"/>
</dbReference>
<dbReference type="PANTHER" id="PTHR23088:SF30">
    <property type="entry name" value="OMEGA-AMIDASE NIT2"/>
    <property type="match status" value="1"/>
</dbReference>
<dbReference type="Pfam" id="PF00795">
    <property type="entry name" value="CN_hydrolase"/>
    <property type="match status" value="1"/>
</dbReference>
<dbReference type="Proteomes" id="UP001305815">
    <property type="component" value="Chromosome"/>
</dbReference>
<proteinExistence type="predicted"/>
<keyword evidence="1 3" id="KW-0378">Hydrolase</keyword>
<feature type="domain" description="CN hydrolase" evidence="2">
    <location>
        <begin position="1"/>
        <end position="245"/>
    </location>
</feature>
<gene>
    <name evidence="3" type="ORF">Lac1_05060</name>
</gene>
<reference evidence="4" key="1">
    <citation type="journal article" date="2023" name="Int. J. Syst. Evol. Microbiol.">
        <title>Claveliimonas bilis gen. nov., sp. nov., deoxycholic acid-producing bacteria isolated from human faeces, and reclassification of Sellimonas monacensis Zenner et al. 2021 as Claveliimonas monacensis comb. nov.</title>
        <authorList>
            <person name="Hisatomi A."/>
            <person name="Kastawa N.W.E.P.G."/>
            <person name="Song I."/>
            <person name="Ohkuma M."/>
            <person name="Fukiya S."/>
            <person name="Sakamoto M."/>
        </authorList>
    </citation>
    <scope>NUCLEOTIDE SEQUENCE [LARGE SCALE GENOMIC DNA]</scope>
    <source>
        <strain evidence="4">12BBH14</strain>
    </source>
</reference>
<keyword evidence="4" id="KW-1185">Reference proteome</keyword>
<dbReference type="EMBL" id="AP027742">
    <property type="protein sequence ID" value="BDZ76323.1"/>
    <property type="molecule type" value="Genomic_DNA"/>
</dbReference>
<evidence type="ECO:0000259" key="2">
    <source>
        <dbReference type="PROSITE" id="PS50263"/>
    </source>
</evidence>
<evidence type="ECO:0000313" key="3">
    <source>
        <dbReference type="EMBL" id="BDZ76323.1"/>
    </source>
</evidence>
<dbReference type="PANTHER" id="PTHR23088">
    <property type="entry name" value="NITRILASE-RELATED"/>
    <property type="match status" value="1"/>
</dbReference>
<evidence type="ECO:0000313" key="4">
    <source>
        <dbReference type="Proteomes" id="UP001305815"/>
    </source>
</evidence>
<dbReference type="CDD" id="cd07572">
    <property type="entry name" value="nit"/>
    <property type="match status" value="1"/>
</dbReference>
<organism evidence="3 4">
    <name type="scientific">Claveliimonas bilis</name>
    <dbReference type="NCBI Taxonomy" id="3028070"/>
    <lineage>
        <taxon>Bacteria</taxon>
        <taxon>Bacillati</taxon>
        <taxon>Bacillota</taxon>
        <taxon>Clostridia</taxon>
        <taxon>Lachnospirales</taxon>
        <taxon>Lachnospiraceae</taxon>
        <taxon>Claveliimonas</taxon>
    </lineage>
</organism>
<name>A0ABM8I0X1_9FIRM</name>
<accession>A0ABM8I0X1</accession>
<dbReference type="InterPro" id="IPR003010">
    <property type="entry name" value="C-N_Hydrolase"/>
</dbReference>
<dbReference type="SUPFAM" id="SSF56317">
    <property type="entry name" value="Carbon-nitrogen hydrolase"/>
    <property type="match status" value="1"/>
</dbReference>
<dbReference type="GO" id="GO:0016787">
    <property type="term" value="F:hydrolase activity"/>
    <property type="evidence" value="ECO:0007669"/>
    <property type="project" value="UniProtKB-KW"/>
</dbReference>
<dbReference type="PROSITE" id="PS50263">
    <property type="entry name" value="CN_HYDROLASE"/>
    <property type="match status" value="1"/>
</dbReference>
<dbReference type="InterPro" id="IPR045254">
    <property type="entry name" value="Nit1/2_C-N_Hydrolase"/>
</dbReference>